<accession>A0A699H7K5</accession>
<proteinExistence type="predicted"/>
<organism evidence="1">
    <name type="scientific">Tanacetum cinerariifolium</name>
    <name type="common">Dalmatian daisy</name>
    <name type="synonym">Chrysanthemum cinerariifolium</name>
    <dbReference type="NCBI Taxonomy" id="118510"/>
    <lineage>
        <taxon>Eukaryota</taxon>
        <taxon>Viridiplantae</taxon>
        <taxon>Streptophyta</taxon>
        <taxon>Embryophyta</taxon>
        <taxon>Tracheophyta</taxon>
        <taxon>Spermatophyta</taxon>
        <taxon>Magnoliopsida</taxon>
        <taxon>eudicotyledons</taxon>
        <taxon>Gunneridae</taxon>
        <taxon>Pentapetalae</taxon>
        <taxon>asterids</taxon>
        <taxon>campanulids</taxon>
        <taxon>Asterales</taxon>
        <taxon>Asteraceae</taxon>
        <taxon>Asteroideae</taxon>
        <taxon>Anthemideae</taxon>
        <taxon>Anthemidinae</taxon>
        <taxon>Tanacetum</taxon>
    </lineage>
</organism>
<protein>
    <submittedName>
        <fullName evidence="1">Uncharacterized protein</fullName>
    </submittedName>
</protein>
<gene>
    <name evidence="1" type="ORF">Tci_344798</name>
</gene>
<dbReference type="EMBL" id="BKCJ010126229">
    <property type="protein sequence ID" value="GEX72823.1"/>
    <property type="molecule type" value="Genomic_DNA"/>
</dbReference>
<comment type="caution">
    <text evidence="1">The sequence shown here is derived from an EMBL/GenBank/DDBJ whole genome shotgun (WGS) entry which is preliminary data.</text>
</comment>
<evidence type="ECO:0000313" key="1">
    <source>
        <dbReference type="EMBL" id="GEX72823.1"/>
    </source>
</evidence>
<name>A0A699H7K5_TANCI</name>
<reference evidence="1" key="1">
    <citation type="journal article" date="2019" name="Sci. Rep.">
        <title>Draft genome of Tanacetum cinerariifolium, the natural source of mosquito coil.</title>
        <authorList>
            <person name="Yamashiro T."/>
            <person name="Shiraishi A."/>
            <person name="Satake H."/>
            <person name="Nakayama K."/>
        </authorList>
    </citation>
    <scope>NUCLEOTIDE SEQUENCE</scope>
</reference>
<dbReference type="AlphaFoldDB" id="A0A699H7K5"/>
<sequence length="98" mass="11390">MVRFLVEFCGGTEDDRELFKIGEIGVVLIGGGKEDDIDILRRSEKFRREEVIEMENKVIEEFWKGMTMCDSHDAYIKNLLKSCRLKNDVRGSFLLDGR</sequence>